<dbReference type="CDD" id="cd04301">
    <property type="entry name" value="NAT_SF"/>
    <property type="match status" value="1"/>
</dbReference>
<keyword evidence="2" id="KW-0808">Transferase</keyword>
<dbReference type="Pfam" id="PF13673">
    <property type="entry name" value="Acetyltransf_10"/>
    <property type="match status" value="1"/>
</dbReference>
<dbReference type="KEGG" id="dph:EHF33_01165"/>
<accession>A0A3G8YEG3</accession>
<keyword evidence="3" id="KW-1185">Reference proteome</keyword>
<sequence>MYTDMGSALERVQAASADSLKWLRCGLESGAYSGVLIETGGWVVAGAGVIWQEFPPSPRSLVTTRAYILNVYVAPPQRGQGLARHLMQALLAECAVRNVSLISLHASDAGKSTYEKLGFTTTNEMRLIMETL</sequence>
<feature type="domain" description="N-acetyltransferase" evidence="1">
    <location>
        <begin position="1"/>
        <end position="132"/>
    </location>
</feature>
<organism evidence="2 3">
    <name type="scientific">Deinococcus psychrotolerans</name>
    <dbReference type="NCBI Taxonomy" id="2489213"/>
    <lineage>
        <taxon>Bacteria</taxon>
        <taxon>Thermotogati</taxon>
        <taxon>Deinococcota</taxon>
        <taxon>Deinococci</taxon>
        <taxon>Deinococcales</taxon>
        <taxon>Deinococcaceae</taxon>
        <taxon>Deinococcus</taxon>
    </lineage>
</organism>
<dbReference type="OrthoDB" id="119498at2"/>
<reference evidence="2 3" key="1">
    <citation type="submission" date="2018-11" db="EMBL/GenBank/DDBJ databases">
        <title>Deinococcus shelandsis sp. nov., isolated from South Shetland Islands soil of Antarctica.</title>
        <authorList>
            <person name="Tian J."/>
        </authorList>
    </citation>
    <scope>NUCLEOTIDE SEQUENCE [LARGE SCALE GENOMIC DNA]</scope>
    <source>
        <strain evidence="2 3">S14-83T</strain>
    </source>
</reference>
<dbReference type="Proteomes" id="UP000276417">
    <property type="component" value="Chromosome 1"/>
</dbReference>
<protein>
    <submittedName>
        <fullName evidence="2">GNAT family N-acetyltransferase</fullName>
    </submittedName>
</protein>
<gene>
    <name evidence="2" type="ORF">EHF33_01165</name>
</gene>
<proteinExistence type="predicted"/>
<dbReference type="AlphaFoldDB" id="A0A3G8YEG3"/>
<dbReference type="InterPro" id="IPR000182">
    <property type="entry name" value="GNAT_dom"/>
</dbReference>
<dbReference type="Gene3D" id="3.40.630.30">
    <property type="match status" value="1"/>
</dbReference>
<dbReference type="GO" id="GO:0016747">
    <property type="term" value="F:acyltransferase activity, transferring groups other than amino-acyl groups"/>
    <property type="evidence" value="ECO:0007669"/>
    <property type="project" value="InterPro"/>
</dbReference>
<dbReference type="InterPro" id="IPR016181">
    <property type="entry name" value="Acyl_CoA_acyltransferase"/>
</dbReference>
<evidence type="ECO:0000259" key="1">
    <source>
        <dbReference type="PROSITE" id="PS51186"/>
    </source>
</evidence>
<dbReference type="SUPFAM" id="SSF55729">
    <property type="entry name" value="Acyl-CoA N-acyltransferases (Nat)"/>
    <property type="match status" value="1"/>
</dbReference>
<evidence type="ECO:0000313" key="3">
    <source>
        <dbReference type="Proteomes" id="UP000276417"/>
    </source>
</evidence>
<name>A0A3G8YEG3_9DEIO</name>
<dbReference type="PROSITE" id="PS51186">
    <property type="entry name" value="GNAT"/>
    <property type="match status" value="1"/>
</dbReference>
<dbReference type="EMBL" id="CP034183">
    <property type="protein sequence ID" value="AZI43702.1"/>
    <property type="molecule type" value="Genomic_DNA"/>
</dbReference>
<evidence type="ECO:0000313" key="2">
    <source>
        <dbReference type="EMBL" id="AZI43702.1"/>
    </source>
</evidence>